<reference evidence="1" key="1">
    <citation type="submission" date="2023-04" db="EMBL/GenBank/DDBJ databases">
        <title>Phytophthora fragariaefolia NBRC 109709.</title>
        <authorList>
            <person name="Ichikawa N."/>
            <person name="Sato H."/>
            <person name="Tonouchi N."/>
        </authorList>
    </citation>
    <scope>NUCLEOTIDE SEQUENCE</scope>
    <source>
        <strain evidence="1">NBRC 109709</strain>
    </source>
</reference>
<comment type="caution">
    <text evidence="1">The sequence shown here is derived from an EMBL/GenBank/DDBJ whole genome shotgun (WGS) entry which is preliminary data.</text>
</comment>
<accession>A0A9W6Y0K2</accession>
<gene>
    <name evidence="1" type="ORF">Pfra01_001930700</name>
</gene>
<proteinExistence type="predicted"/>
<sequence>MPILEIIHSGPVFPAACSAVVGLFLDIDLCGESRDTAERSKKVVFDLINQLEDAGQFLELYRTVLEFMGLNSENGGLFLDRESILVSDDAHTCAVLDCFRVLHALVYRVTQYWVYFSADALARVMYSTFFLLTMHSKSETEVEAKRANPLVMMSLIGDCPMQWFRLWLLNCPSGRQLFVAMEDSGFIVDLLQYMSRFRPLSSIRSPIPSAQFIEKRVVQSVRLSKVFGCDLLIANLVFADALADCKLDFDYSVLYS</sequence>
<protein>
    <submittedName>
        <fullName evidence="1">Unnamed protein product</fullName>
    </submittedName>
</protein>
<name>A0A9W6Y0K2_9STRA</name>
<evidence type="ECO:0000313" key="2">
    <source>
        <dbReference type="Proteomes" id="UP001165121"/>
    </source>
</evidence>
<dbReference type="Proteomes" id="UP001165121">
    <property type="component" value="Unassembled WGS sequence"/>
</dbReference>
<keyword evidence="2" id="KW-1185">Reference proteome</keyword>
<dbReference type="AlphaFoldDB" id="A0A9W6Y0K2"/>
<dbReference type="EMBL" id="BSXT01002496">
    <property type="protein sequence ID" value="GMF49161.1"/>
    <property type="molecule type" value="Genomic_DNA"/>
</dbReference>
<organism evidence="1 2">
    <name type="scientific">Phytophthora fragariaefolia</name>
    <dbReference type="NCBI Taxonomy" id="1490495"/>
    <lineage>
        <taxon>Eukaryota</taxon>
        <taxon>Sar</taxon>
        <taxon>Stramenopiles</taxon>
        <taxon>Oomycota</taxon>
        <taxon>Peronosporomycetes</taxon>
        <taxon>Peronosporales</taxon>
        <taxon>Peronosporaceae</taxon>
        <taxon>Phytophthora</taxon>
    </lineage>
</organism>
<evidence type="ECO:0000313" key="1">
    <source>
        <dbReference type="EMBL" id="GMF49161.1"/>
    </source>
</evidence>